<dbReference type="Proteomes" id="UP001234297">
    <property type="component" value="Chromosome 4"/>
</dbReference>
<proteinExistence type="predicted"/>
<keyword evidence="2" id="KW-1185">Reference proteome</keyword>
<dbReference type="EMBL" id="CM056812">
    <property type="protein sequence ID" value="KAJ8619214.1"/>
    <property type="molecule type" value="Genomic_DNA"/>
</dbReference>
<protein>
    <submittedName>
        <fullName evidence="1">Uncharacterized protein</fullName>
    </submittedName>
</protein>
<reference evidence="1 2" key="1">
    <citation type="journal article" date="2022" name="Hortic Res">
        <title>A haplotype resolved chromosomal level avocado genome allows analysis of novel avocado genes.</title>
        <authorList>
            <person name="Nath O."/>
            <person name="Fletcher S.J."/>
            <person name="Hayward A."/>
            <person name="Shaw L.M."/>
            <person name="Masouleh A.K."/>
            <person name="Furtado A."/>
            <person name="Henry R.J."/>
            <person name="Mitter N."/>
        </authorList>
    </citation>
    <scope>NUCLEOTIDE SEQUENCE [LARGE SCALE GENOMIC DNA]</scope>
    <source>
        <strain evidence="2">cv. Hass</strain>
    </source>
</reference>
<gene>
    <name evidence="1" type="ORF">MRB53_015400</name>
</gene>
<name>A0ACC2KE30_PERAE</name>
<evidence type="ECO:0000313" key="2">
    <source>
        <dbReference type="Proteomes" id="UP001234297"/>
    </source>
</evidence>
<organism evidence="1 2">
    <name type="scientific">Persea americana</name>
    <name type="common">Avocado</name>
    <dbReference type="NCBI Taxonomy" id="3435"/>
    <lineage>
        <taxon>Eukaryota</taxon>
        <taxon>Viridiplantae</taxon>
        <taxon>Streptophyta</taxon>
        <taxon>Embryophyta</taxon>
        <taxon>Tracheophyta</taxon>
        <taxon>Spermatophyta</taxon>
        <taxon>Magnoliopsida</taxon>
        <taxon>Magnoliidae</taxon>
        <taxon>Laurales</taxon>
        <taxon>Lauraceae</taxon>
        <taxon>Persea</taxon>
    </lineage>
</organism>
<accession>A0ACC2KE30</accession>
<evidence type="ECO:0000313" key="1">
    <source>
        <dbReference type="EMBL" id="KAJ8619214.1"/>
    </source>
</evidence>
<comment type="caution">
    <text evidence="1">The sequence shown here is derived from an EMBL/GenBank/DDBJ whole genome shotgun (WGS) entry which is preliminary data.</text>
</comment>
<sequence>MATFGAAFAEIYVLRKVHMEKLKRMEKQRAKTEATADMVEERALEETIPNCSFFRKAKKIHPSSIPSINAITSTSQVWDSN</sequence>